<evidence type="ECO:0000313" key="1">
    <source>
        <dbReference type="EMBL" id="MDI6098590.1"/>
    </source>
</evidence>
<organism evidence="1 2">
    <name type="scientific">Actinoplanes sandaracinus</name>
    <dbReference type="NCBI Taxonomy" id="3045177"/>
    <lineage>
        <taxon>Bacteria</taxon>
        <taxon>Bacillati</taxon>
        <taxon>Actinomycetota</taxon>
        <taxon>Actinomycetes</taxon>
        <taxon>Micromonosporales</taxon>
        <taxon>Micromonosporaceae</taxon>
        <taxon>Actinoplanes</taxon>
    </lineage>
</organism>
<dbReference type="EMBL" id="JASCTH010000004">
    <property type="protein sequence ID" value="MDI6098590.1"/>
    <property type="molecule type" value="Genomic_DNA"/>
</dbReference>
<keyword evidence="2" id="KW-1185">Reference proteome</keyword>
<name>A0ABT6WFU2_9ACTN</name>
<protein>
    <submittedName>
        <fullName evidence="1">Uncharacterized protein</fullName>
    </submittedName>
</protein>
<comment type="caution">
    <text evidence="1">The sequence shown here is derived from an EMBL/GenBank/DDBJ whole genome shotgun (WGS) entry which is preliminary data.</text>
</comment>
<dbReference type="Proteomes" id="UP001241758">
    <property type="component" value="Unassembled WGS sequence"/>
</dbReference>
<evidence type="ECO:0000313" key="2">
    <source>
        <dbReference type="Proteomes" id="UP001241758"/>
    </source>
</evidence>
<reference evidence="1 2" key="1">
    <citation type="submission" date="2023-05" db="EMBL/GenBank/DDBJ databases">
        <title>Actinoplanes sp. NEAU-A12 genome sequencing.</title>
        <authorList>
            <person name="Wang Z.-S."/>
        </authorList>
    </citation>
    <scope>NUCLEOTIDE SEQUENCE [LARGE SCALE GENOMIC DNA]</scope>
    <source>
        <strain evidence="1 2">NEAU-A12</strain>
    </source>
</reference>
<accession>A0ABT6WFU2</accession>
<sequence length="126" mass="13965">MRHYGFMLGRARDDAQDCKAYLAAQVPEVTMGIEGGIFNPIGYAHTSVRRQWGEMLDQMVNILDASQKALFDAAPTTSAPIRMRPVAWIRSRVRLSGTNERSPSPLSQQVKGFFVPVVAGRGFEPL</sequence>
<dbReference type="RefSeq" id="WP_282758330.1">
    <property type="nucleotide sequence ID" value="NZ_JASCTH010000004.1"/>
</dbReference>
<gene>
    <name evidence="1" type="ORF">QLQ12_08250</name>
</gene>
<proteinExistence type="predicted"/>